<comment type="catalytic activity">
    <reaction evidence="2">
        <text>2 GTP = 3',3'-c-di-GMP + 2 diphosphate</text>
        <dbReference type="Rhea" id="RHEA:24898"/>
        <dbReference type="ChEBI" id="CHEBI:33019"/>
        <dbReference type="ChEBI" id="CHEBI:37565"/>
        <dbReference type="ChEBI" id="CHEBI:58805"/>
        <dbReference type="EC" id="2.7.7.65"/>
    </reaction>
</comment>
<organism evidence="4 5">
    <name type="scientific">Limnobacter thiooxidans</name>
    <dbReference type="NCBI Taxonomy" id="131080"/>
    <lineage>
        <taxon>Bacteria</taxon>
        <taxon>Pseudomonadati</taxon>
        <taxon>Pseudomonadota</taxon>
        <taxon>Betaproteobacteria</taxon>
        <taxon>Burkholderiales</taxon>
        <taxon>Burkholderiaceae</taxon>
        <taxon>Limnobacter</taxon>
    </lineage>
</organism>
<dbReference type="RefSeq" id="WP_130555816.1">
    <property type="nucleotide sequence ID" value="NZ_AP028947.1"/>
</dbReference>
<feature type="domain" description="GGDEF" evidence="3">
    <location>
        <begin position="61"/>
        <end position="181"/>
    </location>
</feature>
<dbReference type="Gene3D" id="3.30.70.270">
    <property type="match status" value="1"/>
</dbReference>
<dbReference type="AlphaFoldDB" id="A0AA86JGL6"/>
<dbReference type="PANTHER" id="PTHR45138">
    <property type="entry name" value="REGULATORY COMPONENTS OF SENSORY TRANSDUCTION SYSTEM"/>
    <property type="match status" value="1"/>
</dbReference>
<dbReference type="GO" id="GO:0005886">
    <property type="term" value="C:plasma membrane"/>
    <property type="evidence" value="ECO:0007669"/>
    <property type="project" value="TreeGrafter"/>
</dbReference>
<dbReference type="InterPro" id="IPR000160">
    <property type="entry name" value="GGDEF_dom"/>
</dbReference>
<evidence type="ECO:0000256" key="1">
    <source>
        <dbReference type="ARBA" id="ARBA00012528"/>
    </source>
</evidence>
<evidence type="ECO:0000313" key="5">
    <source>
        <dbReference type="Proteomes" id="UP001329151"/>
    </source>
</evidence>
<dbReference type="GO" id="GO:0043709">
    <property type="term" value="P:cell adhesion involved in single-species biofilm formation"/>
    <property type="evidence" value="ECO:0007669"/>
    <property type="project" value="TreeGrafter"/>
</dbReference>
<evidence type="ECO:0000313" key="4">
    <source>
        <dbReference type="EMBL" id="BET26736.1"/>
    </source>
</evidence>
<dbReference type="EMBL" id="AP028947">
    <property type="protein sequence ID" value="BET26736.1"/>
    <property type="molecule type" value="Genomic_DNA"/>
</dbReference>
<protein>
    <recommendedName>
        <fullName evidence="1">diguanylate cyclase</fullName>
        <ecNumber evidence="1">2.7.7.65</ecNumber>
    </recommendedName>
</protein>
<name>A0AA86JGL6_9BURK</name>
<dbReference type="GO" id="GO:1902201">
    <property type="term" value="P:negative regulation of bacterial-type flagellum-dependent cell motility"/>
    <property type="evidence" value="ECO:0007669"/>
    <property type="project" value="TreeGrafter"/>
</dbReference>
<accession>A0AA86JGL6</accession>
<dbReference type="Pfam" id="PF00990">
    <property type="entry name" value="GGDEF"/>
    <property type="match status" value="1"/>
</dbReference>
<dbReference type="Proteomes" id="UP001329151">
    <property type="component" value="Chromosome"/>
</dbReference>
<dbReference type="GO" id="GO:0052621">
    <property type="term" value="F:diguanylate cyclase activity"/>
    <property type="evidence" value="ECO:0007669"/>
    <property type="project" value="UniProtKB-EC"/>
</dbReference>
<dbReference type="EC" id="2.7.7.65" evidence="1"/>
<proteinExistence type="predicted"/>
<sequence>MFAVAVLSVLIVGMGAWIVWLMTEKAALLKLLHTDELTGVKTRRSFFEAVRKRHNKSSNETKRRLVFIDMDSLKMLNSAGGHYAGDQALREIGAALNSFCFKGEYVGRYGGDEFLLMLTDDPLSVEHRLTVLNQSLEPSHRFTWAHASFQPDQDMETQVNALSLSVLTQKNEQTRFFSDSF</sequence>
<keyword evidence="5" id="KW-1185">Reference proteome</keyword>
<dbReference type="PROSITE" id="PS50887">
    <property type="entry name" value="GGDEF"/>
    <property type="match status" value="1"/>
</dbReference>
<dbReference type="SUPFAM" id="SSF55073">
    <property type="entry name" value="Nucleotide cyclase"/>
    <property type="match status" value="1"/>
</dbReference>
<reference evidence="4 5" key="1">
    <citation type="submission" date="2023-10" db="EMBL/GenBank/DDBJ databases">
        <title>Complete Genome Sequence of Limnobacter thiooxidans CS-K2T, Isolated from freshwater lake sediments in Bavaria, Germany.</title>
        <authorList>
            <person name="Naruki M."/>
            <person name="Watanabe A."/>
            <person name="Warashina T."/>
            <person name="Morita T."/>
            <person name="Arakawa K."/>
        </authorList>
    </citation>
    <scope>NUCLEOTIDE SEQUENCE [LARGE SCALE GENOMIC DNA]</scope>
    <source>
        <strain evidence="4 5">CS-K2</strain>
    </source>
</reference>
<dbReference type="InterPro" id="IPR050469">
    <property type="entry name" value="Diguanylate_Cyclase"/>
</dbReference>
<dbReference type="InterPro" id="IPR043128">
    <property type="entry name" value="Rev_trsase/Diguanyl_cyclase"/>
</dbReference>
<evidence type="ECO:0000256" key="2">
    <source>
        <dbReference type="ARBA" id="ARBA00034247"/>
    </source>
</evidence>
<dbReference type="KEGG" id="lto:RGQ30_22370"/>
<gene>
    <name evidence="4" type="ORF">RGQ30_22370</name>
</gene>
<dbReference type="CDD" id="cd01949">
    <property type="entry name" value="GGDEF"/>
    <property type="match status" value="1"/>
</dbReference>
<dbReference type="InterPro" id="IPR029787">
    <property type="entry name" value="Nucleotide_cyclase"/>
</dbReference>
<dbReference type="NCBIfam" id="TIGR00254">
    <property type="entry name" value="GGDEF"/>
    <property type="match status" value="1"/>
</dbReference>
<dbReference type="PANTHER" id="PTHR45138:SF9">
    <property type="entry name" value="DIGUANYLATE CYCLASE DGCM-RELATED"/>
    <property type="match status" value="1"/>
</dbReference>
<dbReference type="SMART" id="SM00267">
    <property type="entry name" value="GGDEF"/>
    <property type="match status" value="1"/>
</dbReference>
<evidence type="ECO:0000259" key="3">
    <source>
        <dbReference type="PROSITE" id="PS50887"/>
    </source>
</evidence>